<dbReference type="EMBL" id="CAJNRE010017893">
    <property type="protein sequence ID" value="CAF2158072.1"/>
    <property type="molecule type" value="Genomic_DNA"/>
</dbReference>
<evidence type="ECO:0000313" key="1">
    <source>
        <dbReference type="EMBL" id="CAF1620706.1"/>
    </source>
</evidence>
<evidence type="ECO:0000313" key="2">
    <source>
        <dbReference type="EMBL" id="CAF2158072.1"/>
    </source>
</evidence>
<comment type="caution">
    <text evidence="1">The sequence shown here is derived from an EMBL/GenBank/DDBJ whole genome shotgun (WGS) entry which is preliminary data.</text>
</comment>
<accession>A0A816CAQ9</accession>
<proteinExistence type="predicted"/>
<dbReference type="EMBL" id="CAJNOV010018501">
    <property type="protein sequence ID" value="CAF1620706.1"/>
    <property type="molecule type" value="Genomic_DNA"/>
</dbReference>
<organism evidence="1 3">
    <name type="scientific">Rotaria magnacalcarata</name>
    <dbReference type="NCBI Taxonomy" id="392030"/>
    <lineage>
        <taxon>Eukaryota</taxon>
        <taxon>Metazoa</taxon>
        <taxon>Spiralia</taxon>
        <taxon>Gnathifera</taxon>
        <taxon>Rotifera</taxon>
        <taxon>Eurotatoria</taxon>
        <taxon>Bdelloidea</taxon>
        <taxon>Philodinida</taxon>
        <taxon>Philodinidae</taxon>
        <taxon>Rotaria</taxon>
    </lineage>
</organism>
<dbReference type="Proteomes" id="UP000663824">
    <property type="component" value="Unassembled WGS sequence"/>
</dbReference>
<protein>
    <submittedName>
        <fullName evidence="1">Uncharacterized protein</fullName>
    </submittedName>
</protein>
<sequence length="76" mass="8232">LSELTVRHGTVPINHSTFMTNSLTTNYPYNELSATNCPTTNSPSTSRIPRWAPNANSGVCIAACTDSIDARDDTLF</sequence>
<reference evidence="1" key="1">
    <citation type="submission" date="2021-02" db="EMBL/GenBank/DDBJ databases">
        <authorList>
            <person name="Nowell W R."/>
        </authorList>
    </citation>
    <scope>NUCLEOTIDE SEQUENCE</scope>
</reference>
<name>A0A816CAQ9_9BILA</name>
<evidence type="ECO:0000313" key="3">
    <source>
        <dbReference type="Proteomes" id="UP000663855"/>
    </source>
</evidence>
<gene>
    <name evidence="1" type="ORF">CJN711_LOCUS37874</name>
    <name evidence="2" type="ORF">MBJ925_LOCUS32665</name>
</gene>
<feature type="non-terminal residue" evidence="1">
    <location>
        <position position="1"/>
    </location>
</feature>
<dbReference type="Proteomes" id="UP000663855">
    <property type="component" value="Unassembled WGS sequence"/>
</dbReference>
<dbReference type="AlphaFoldDB" id="A0A816CAQ9"/>